<keyword evidence="2" id="KW-1185">Reference proteome</keyword>
<dbReference type="Proteomes" id="UP000072741">
    <property type="component" value="Unassembled WGS sequence"/>
</dbReference>
<organism evidence="1 2">
    <name type="scientific">Pseudacidovorax intermedius</name>
    <dbReference type="NCBI Taxonomy" id="433924"/>
    <lineage>
        <taxon>Bacteria</taxon>
        <taxon>Pseudomonadati</taxon>
        <taxon>Pseudomonadota</taxon>
        <taxon>Betaproteobacteria</taxon>
        <taxon>Burkholderiales</taxon>
        <taxon>Comamonadaceae</taxon>
        <taxon>Pseudacidovorax</taxon>
    </lineage>
</organism>
<dbReference type="EMBL" id="LDSL01000172">
    <property type="protein sequence ID" value="KTT14739.1"/>
    <property type="molecule type" value="Genomic_DNA"/>
</dbReference>
<name>A0A147GMN4_9BURK</name>
<dbReference type="AlphaFoldDB" id="A0A147GMN4"/>
<proteinExistence type="predicted"/>
<reference evidence="1 2" key="1">
    <citation type="journal article" date="2016" name="Front. Microbiol.">
        <title>Genomic Resource of Rice Seed Associated Bacteria.</title>
        <authorList>
            <person name="Midha S."/>
            <person name="Bansal K."/>
            <person name="Sharma S."/>
            <person name="Kumar N."/>
            <person name="Patil P.P."/>
            <person name="Chaudhry V."/>
            <person name="Patil P.B."/>
        </authorList>
    </citation>
    <scope>NUCLEOTIDE SEQUENCE [LARGE SCALE GENOMIC DNA]</scope>
    <source>
        <strain evidence="1 2">NS331</strain>
    </source>
</reference>
<sequence length="79" mass="8624">MSRATRTAADLAVMLRERFAGLPELSGSTLATQSVCVVGVEDDGDGDPTWTVRSSVPSSVWRLDVARVIKQLQLEYDLE</sequence>
<gene>
    <name evidence="1" type="ORF">NS331_22580</name>
</gene>
<evidence type="ECO:0000313" key="2">
    <source>
        <dbReference type="Proteomes" id="UP000072741"/>
    </source>
</evidence>
<protein>
    <submittedName>
        <fullName evidence="1">Uncharacterized protein</fullName>
    </submittedName>
</protein>
<accession>A0A147GMN4</accession>
<comment type="caution">
    <text evidence="1">The sequence shown here is derived from an EMBL/GenBank/DDBJ whole genome shotgun (WGS) entry which is preliminary data.</text>
</comment>
<evidence type="ECO:0000313" key="1">
    <source>
        <dbReference type="EMBL" id="KTT14739.1"/>
    </source>
</evidence>